<evidence type="ECO:0000256" key="1">
    <source>
        <dbReference type="SAM" id="MobiDB-lite"/>
    </source>
</evidence>
<dbReference type="AlphaFoldDB" id="A0A0G4GP67"/>
<feature type="region of interest" description="Disordered" evidence="1">
    <location>
        <begin position="1"/>
        <end position="22"/>
    </location>
</feature>
<dbReference type="EMBL" id="CDMZ01001405">
    <property type="protein sequence ID" value="CEM32072.1"/>
    <property type="molecule type" value="Genomic_DNA"/>
</dbReference>
<proteinExistence type="predicted"/>
<evidence type="ECO:0000313" key="2">
    <source>
        <dbReference type="EMBL" id="CEM32072.1"/>
    </source>
</evidence>
<organism evidence="2">
    <name type="scientific">Chromera velia CCMP2878</name>
    <dbReference type="NCBI Taxonomy" id="1169474"/>
    <lineage>
        <taxon>Eukaryota</taxon>
        <taxon>Sar</taxon>
        <taxon>Alveolata</taxon>
        <taxon>Colpodellida</taxon>
        <taxon>Chromeraceae</taxon>
        <taxon>Chromera</taxon>
    </lineage>
</organism>
<sequence>MGCGATKHNADSAHGSKGKHAPSIAQTLPVQPSVFPEVGSVPGELSPNGEIPAIVVNAPHDSVLLLIDPKRPTLTDFFDPKASVELEELAEMPELKAFGPLNLPSKRVCLALDAAMPLTVKALLQTSLLKLLPHENTHFCILSPTESTPAQYAGAGFCYTVLYSIFSLLPATAAVTIVDREFLPLVTSKARGQRGAEVANMNKMVVSSLIMRETKGGTSFYPDGFRTAVSFRNFLVNADQTLFERKAFWDTVIDMGIDEASVEKGRQRLRTRLGSINAGSFSYVPAPNLGSLSTPSPAKSSRKVLAVVGGILAEEAAKGLEQTAGGVREVIRRAEAAEDTETILEEEEMLMIVDATAQAEAHAAATSRAVSAVRRGPADGRLLAVLLLVPDTLSALWTVAPLLAACAEHADLVFLCAGDSVDRAVSALQPLFDPSRLVSFSHLGNHMRPLPSLKFSVFATRDAGAAGVCVPVEMGKGLSGTLVSASFGGSLGVNGEKVLRCIVSAEEVKKSEVEVGVSDGAVSVRGFKDAGGFSGGERGWGGARGVNAALEREGGAMELAMVPHPEMVFEGGESTGVSVGMVIALGVLIELFGRVVSDLSADSEGNVTPSLQTKRDVLKQLEGVEDLDIEEWVAVLSDHLLELRGWEEEGRGE</sequence>
<dbReference type="VEuPathDB" id="CryptoDB:Cvel_22758"/>
<name>A0A0G4GP67_9ALVE</name>
<gene>
    <name evidence="2" type="ORF">Cvel_22758</name>
</gene>
<protein>
    <submittedName>
        <fullName evidence="2">Uncharacterized protein</fullName>
    </submittedName>
</protein>
<reference evidence="2" key="1">
    <citation type="submission" date="2014-11" db="EMBL/GenBank/DDBJ databases">
        <authorList>
            <person name="Otto D Thomas"/>
            <person name="Naeem Raeece"/>
        </authorList>
    </citation>
    <scope>NUCLEOTIDE SEQUENCE</scope>
</reference>
<accession>A0A0G4GP67</accession>